<feature type="non-terminal residue" evidence="2">
    <location>
        <position position="112"/>
    </location>
</feature>
<name>X0TEW7_9ZZZZ</name>
<dbReference type="AlphaFoldDB" id="X0TEW7"/>
<sequence length="112" mass="13441">MFRKKDPQLSLFEAYHSLPDAKKRRLENSWPYVFRTEVMPMIPEEEFKHLYCEDNGRPNEPVSILIALSVIKEMDDLTDEQLLDSYYFDTRYQYALSVTPDEAYLTPRTLYY</sequence>
<comment type="caution">
    <text evidence="2">The sequence shown here is derived from an EMBL/GenBank/DDBJ whole genome shotgun (WGS) entry which is preliminary data.</text>
</comment>
<feature type="domain" description="Transposase InsH N-terminal" evidence="1">
    <location>
        <begin position="38"/>
        <end position="109"/>
    </location>
</feature>
<dbReference type="Pfam" id="PF05598">
    <property type="entry name" value="DUF772"/>
    <property type="match status" value="1"/>
</dbReference>
<evidence type="ECO:0000313" key="2">
    <source>
        <dbReference type="EMBL" id="GAF85856.1"/>
    </source>
</evidence>
<proteinExistence type="predicted"/>
<gene>
    <name evidence="2" type="ORF">S01H1_02550</name>
</gene>
<reference evidence="2" key="1">
    <citation type="journal article" date="2014" name="Front. Microbiol.">
        <title>High frequency of phylogenetically diverse reductive dehalogenase-homologous genes in deep subseafloor sedimentary metagenomes.</title>
        <authorList>
            <person name="Kawai M."/>
            <person name="Futagami T."/>
            <person name="Toyoda A."/>
            <person name="Takaki Y."/>
            <person name="Nishi S."/>
            <person name="Hori S."/>
            <person name="Arai W."/>
            <person name="Tsubouchi T."/>
            <person name="Morono Y."/>
            <person name="Uchiyama I."/>
            <person name="Ito T."/>
            <person name="Fujiyama A."/>
            <person name="Inagaki F."/>
            <person name="Takami H."/>
        </authorList>
    </citation>
    <scope>NUCLEOTIDE SEQUENCE</scope>
    <source>
        <strain evidence="2">Expedition CK06-06</strain>
    </source>
</reference>
<protein>
    <recommendedName>
        <fullName evidence="1">Transposase InsH N-terminal domain-containing protein</fullName>
    </recommendedName>
</protein>
<organism evidence="2">
    <name type="scientific">marine sediment metagenome</name>
    <dbReference type="NCBI Taxonomy" id="412755"/>
    <lineage>
        <taxon>unclassified sequences</taxon>
        <taxon>metagenomes</taxon>
        <taxon>ecological metagenomes</taxon>
    </lineage>
</organism>
<evidence type="ECO:0000259" key="1">
    <source>
        <dbReference type="Pfam" id="PF05598"/>
    </source>
</evidence>
<dbReference type="InterPro" id="IPR008490">
    <property type="entry name" value="Transposase_InsH_N"/>
</dbReference>
<accession>X0TEW7</accession>
<dbReference type="EMBL" id="BARS01001248">
    <property type="protein sequence ID" value="GAF85856.1"/>
    <property type="molecule type" value="Genomic_DNA"/>
</dbReference>